<evidence type="ECO:0000256" key="12">
    <source>
        <dbReference type="ARBA" id="ARBA00023303"/>
    </source>
</evidence>
<keyword evidence="9 13" id="KW-0675">Receptor</keyword>
<dbReference type="Gene3D" id="3.40.50.2300">
    <property type="match status" value="2"/>
</dbReference>
<reference evidence="17 18" key="1">
    <citation type="submission" date="2019-05" db="EMBL/GenBank/DDBJ databases">
        <title>Mikania micrantha, genome provides insights into the molecular mechanism of rapid growth.</title>
        <authorList>
            <person name="Liu B."/>
        </authorList>
    </citation>
    <scope>NUCLEOTIDE SEQUENCE [LARGE SCALE GENOMIC DNA]</scope>
    <source>
        <strain evidence="17">NLD-2019</strain>
        <tissue evidence="17">Leaf</tissue>
    </source>
</reference>
<dbReference type="InterPro" id="IPR001828">
    <property type="entry name" value="ANF_lig-bd_rcpt"/>
</dbReference>
<dbReference type="InterPro" id="IPR044440">
    <property type="entry name" value="GABAb_receptor_plant_PBP1"/>
</dbReference>
<evidence type="ECO:0000256" key="5">
    <source>
        <dbReference type="ARBA" id="ARBA00022729"/>
    </source>
</evidence>
<comment type="subcellular location">
    <subcellularLocation>
        <location evidence="1">Membrane</location>
        <topology evidence="1">Multi-pass membrane protein</topology>
    </subcellularLocation>
</comment>
<dbReference type="SUPFAM" id="SSF53822">
    <property type="entry name" value="Periplasmic binding protein-like I"/>
    <property type="match status" value="1"/>
</dbReference>
<dbReference type="FunFam" id="1.10.287.70:FF:000172">
    <property type="entry name" value="Glutamate receptor"/>
    <property type="match status" value="1"/>
</dbReference>
<dbReference type="FunFam" id="3.40.190.10:FF:000054">
    <property type="entry name" value="Glutamate receptor"/>
    <property type="match status" value="1"/>
</dbReference>
<name>A0A5N6LCX5_9ASTR</name>
<evidence type="ECO:0000256" key="10">
    <source>
        <dbReference type="ARBA" id="ARBA00023180"/>
    </source>
</evidence>
<evidence type="ECO:0000256" key="15">
    <source>
        <dbReference type="SAM" id="Phobius"/>
    </source>
</evidence>
<dbReference type="CDD" id="cd19990">
    <property type="entry name" value="PBP1_GABAb_receptor_plant"/>
    <property type="match status" value="1"/>
</dbReference>
<dbReference type="InterPro" id="IPR001638">
    <property type="entry name" value="Solute-binding_3/MltF_N"/>
</dbReference>
<evidence type="ECO:0000256" key="11">
    <source>
        <dbReference type="ARBA" id="ARBA00023286"/>
    </source>
</evidence>
<keyword evidence="12 13" id="KW-0407">Ion channel</keyword>
<accession>A0A5N6LCX5</accession>
<keyword evidence="11 13" id="KW-1071">Ligand-gated ion channel</keyword>
<dbReference type="InterPro" id="IPR028082">
    <property type="entry name" value="Peripla_BP_I"/>
</dbReference>
<dbReference type="AlphaFoldDB" id="A0A5N6LCX5"/>
<sequence length="789" mass="89455">MDMTSRVGKEARVAMEIAIDDFNTKTNKNLTLHARNSHGSTVQATHDATDLINTHKVDAILGLQTLEEVVSVGEIVSKAQIPTLSFLHLVPQWALDHFPFLVQASTSQFVQMKAFVAILESFGWNSFTFIYEDKNSASTQVIPYLMELIKESSIQMSSTVRLPSLSSSTLRQELLSINANQCRVFLVHVSLEMGINLFKNAKRMGMMEKEYVWITTNLITDLLHTVNSSTFSIMEGVVGIGSFLPENDPRFHDFRTKFQKRFKIEQPEEENNNPGIFAVQAYDATWLMASILTKNMSGKKILDEVTSSFLTGNTSEVQFISRRSVTSHISQIINVIGIYYRQVGFWTEGRGFSEVINDMATYDTSMQNLGHIFWPGKPLYTPRGWAIPTHTNPLRVGVPTMAVFKKYVEVKYDHRDQNFSFDGYTIKLFEETVKRLPYYLPYTFIPFNGTYDNLVKQVYYKRFDAVVGDVSVLSRRYEYVEFTHPFTEIGLMMVVPITSYHHQWLFVKPFTFDMWVVTILFNIYNAFVIYLIEKRHSHELQGSVVNQIGILLSLAFTRMFSRSCDEVHSNLSRITTIAWLFAAIIIGQCYTASLTSMLTIKRLTPKVTDYETLKNANVVVGYGKGSHVSKYLEDVLGFKNESLRSFTTPDEYADALRSRQVAALFIEAPLAKLFLARYCKSFIAAGTTFNDGGFGFVLPKGSPLVSDFTKALLNVSESGTLRDIEKKMLGSEQCVDQDTIPDEYGNKHGRRHVVVVANDFKAISKMSKDGGEKREVTIAWELPLFIEGG</sequence>
<keyword evidence="3 13" id="KW-0813">Transport</keyword>
<comment type="function">
    <text evidence="13">Glutamate-gated receptor that probably acts as non-selective cation channel.</text>
</comment>
<organism evidence="17 18">
    <name type="scientific">Mikania micrantha</name>
    <name type="common">bitter vine</name>
    <dbReference type="NCBI Taxonomy" id="192012"/>
    <lineage>
        <taxon>Eukaryota</taxon>
        <taxon>Viridiplantae</taxon>
        <taxon>Streptophyta</taxon>
        <taxon>Embryophyta</taxon>
        <taxon>Tracheophyta</taxon>
        <taxon>Spermatophyta</taxon>
        <taxon>Magnoliopsida</taxon>
        <taxon>eudicotyledons</taxon>
        <taxon>Gunneridae</taxon>
        <taxon>Pentapetalae</taxon>
        <taxon>asterids</taxon>
        <taxon>campanulids</taxon>
        <taxon>Asterales</taxon>
        <taxon>Asteraceae</taxon>
        <taxon>Asteroideae</taxon>
        <taxon>Heliantheae alliance</taxon>
        <taxon>Eupatorieae</taxon>
        <taxon>Mikania</taxon>
    </lineage>
</organism>
<dbReference type="PANTHER" id="PTHR34836:SF9">
    <property type="entry name" value="RECEPTOR LIGAND BINDING REGION DOMAIN-CONTAINING PROTEIN"/>
    <property type="match status" value="1"/>
</dbReference>
<dbReference type="EMBL" id="SZYD01001612">
    <property type="protein sequence ID" value="KAD0520623.1"/>
    <property type="molecule type" value="Genomic_DNA"/>
</dbReference>
<evidence type="ECO:0000313" key="18">
    <source>
        <dbReference type="Proteomes" id="UP000326396"/>
    </source>
</evidence>
<evidence type="ECO:0000313" key="17">
    <source>
        <dbReference type="EMBL" id="KAD0520623.1"/>
    </source>
</evidence>
<evidence type="ECO:0000256" key="6">
    <source>
        <dbReference type="ARBA" id="ARBA00022989"/>
    </source>
</evidence>
<dbReference type="Gene3D" id="1.10.287.70">
    <property type="match status" value="1"/>
</dbReference>
<dbReference type="SUPFAM" id="SSF53850">
    <property type="entry name" value="Periplasmic binding protein-like II"/>
    <property type="match status" value="1"/>
</dbReference>
<dbReference type="OrthoDB" id="5984008at2759"/>
<evidence type="ECO:0000256" key="9">
    <source>
        <dbReference type="ARBA" id="ARBA00023170"/>
    </source>
</evidence>
<dbReference type="GO" id="GO:0015276">
    <property type="term" value="F:ligand-gated monoatomic ion channel activity"/>
    <property type="evidence" value="ECO:0007669"/>
    <property type="project" value="InterPro"/>
</dbReference>
<keyword evidence="18" id="KW-1185">Reference proteome</keyword>
<keyword evidence="10" id="KW-0325">Glycoprotein</keyword>
<dbReference type="Pfam" id="PF00060">
    <property type="entry name" value="Lig_chan"/>
    <property type="match status" value="1"/>
</dbReference>
<feature type="transmembrane region" description="Helical" evidence="15">
    <location>
        <begin position="514"/>
        <end position="532"/>
    </location>
</feature>
<keyword evidence="6 15" id="KW-1133">Transmembrane helix</keyword>
<dbReference type="SMART" id="SM00079">
    <property type="entry name" value="PBPe"/>
    <property type="match status" value="1"/>
</dbReference>
<dbReference type="Gene3D" id="3.40.190.10">
    <property type="entry name" value="Periplasmic binding protein-like II"/>
    <property type="match status" value="2"/>
</dbReference>
<evidence type="ECO:0000256" key="8">
    <source>
        <dbReference type="ARBA" id="ARBA00023136"/>
    </source>
</evidence>
<dbReference type="CDD" id="cd13686">
    <property type="entry name" value="GluR_Plant"/>
    <property type="match status" value="1"/>
</dbReference>
<comment type="similarity">
    <text evidence="2 13">Belongs to the glutamate-gated ion channel (TC 1.A.10.1) family.</text>
</comment>
<proteinExistence type="inferred from homology"/>
<evidence type="ECO:0000259" key="16">
    <source>
        <dbReference type="SMART" id="SM00079"/>
    </source>
</evidence>
<dbReference type="Proteomes" id="UP000326396">
    <property type="component" value="Unassembled WGS sequence"/>
</dbReference>
<gene>
    <name evidence="17" type="ORF">E3N88_44139</name>
</gene>
<dbReference type="Pfam" id="PF00497">
    <property type="entry name" value="SBP_bac_3"/>
    <property type="match status" value="1"/>
</dbReference>
<feature type="transmembrane region" description="Helical" evidence="15">
    <location>
        <begin position="544"/>
        <end position="561"/>
    </location>
</feature>
<evidence type="ECO:0000256" key="14">
    <source>
        <dbReference type="PIRSR" id="PIRSR037090-50"/>
    </source>
</evidence>
<evidence type="ECO:0000256" key="3">
    <source>
        <dbReference type="ARBA" id="ARBA00022448"/>
    </source>
</evidence>
<keyword evidence="14" id="KW-1015">Disulfide bond</keyword>
<evidence type="ECO:0000256" key="1">
    <source>
        <dbReference type="ARBA" id="ARBA00004141"/>
    </source>
</evidence>
<dbReference type="Pfam" id="PF01094">
    <property type="entry name" value="ANF_receptor"/>
    <property type="match status" value="1"/>
</dbReference>
<keyword evidence="5" id="KW-0732">Signal</keyword>
<comment type="caution">
    <text evidence="17">The sequence shown here is derived from an EMBL/GenBank/DDBJ whole genome shotgun (WGS) entry which is preliminary data.</text>
</comment>
<evidence type="ECO:0000256" key="13">
    <source>
        <dbReference type="PIRNR" id="PIRNR037090"/>
    </source>
</evidence>
<feature type="disulfide bond" evidence="14">
    <location>
        <begin position="679"/>
        <end position="734"/>
    </location>
</feature>
<keyword evidence="4 15" id="KW-0812">Transmembrane</keyword>
<keyword evidence="7 13" id="KW-0406">Ion transport</keyword>
<dbReference type="InterPro" id="IPR015683">
    <property type="entry name" value="Ionotropic_Glu_rcpt"/>
</dbReference>
<evidence type="ECO:0000256" key="4">
    <source>
        <dbReference type="ARBA" id="ARBA00022692"/>
    </source>
</evidence>
<dbReference type="InterPro" id="IPR017103">
    <property type="entry name" value="Iontropic_Glu_rcpt_pln"/>
</dbReference>
<protein>
    <recommendedName>
        <fullName evidence="13">Glutamate receptor</fullName>
    </recommendedName>
</protein>
<dbReference type="PANTHER" id="PTHR34836">
    <property type="entry name" value="OS06G0188250 PROTEIN"/>
    <property type="match status" value="1"/>
</dbReference>
<evidence type="ECO:0000256" key="2">
    <source>
        <dbReference type="ARBA" id="ARBA00008685"/>
    </source>
</evidence>
<dbReference type="InterPro" id="IPR001320">
    <property type="entry name" value="Iontro_rcpt_C"/>
</dbReference>
<keyword evidence="8 13" id="KW-0472">Membrane</keyword>
<dbReference type="PIRSF" id="PIRSF037090">
    <property type="entry name" value="Iontro_Glu-like_rcpt_pln"/>
    <property type="match status" value="1"/>
</dbReference>
<feature type="transmembrane region" description="Helical" evidence="15">
    <location>
        <begin position="577"/>
        <end position="600"/>
    </location>
</feature>
<evidence type="ECO:0000256" key="7">
    <source>
        <dbReference type="ARBA" id="ARBA00023065"/>
    </source>
</evidence>
<dbReference type="FunFam" id="3.40.50.2300:FF:000188">
    <property type="entry name" value="Glutamate receptor"/>
    <property type="match status" value="1"/>
</dbReference>
<feature type="domain" description="Ionotropic glutamate receptor C-terminal" evidence="16">
    <location>
        <begin position="395"/>
        <end position="731"/>
    </location>
</feature>
<dbReference type="GO" id="GO:0016020">
    <property type="term" value="C:membrane"/>
    <property type="evidence" value="ECO:0007669"/>
    <property type="project" value="UniProtKB-SubCell"/>
</dbReference>